<comment type="caution">
    <text evidence="1">The sequence shown here is derived from an EMBL/GenBank/DDBJ whole genome shotgun (WGS) entry which is preliminary data.</text>
</comment>
<sequence length="82" mass="9071">MICPAVMSGSDNDGRARTTCGWVTDIRRTDGIEGDERQGPVIKQSVVGCFAMKRTVLTLLPSSHRLKQWGRLGENHGEVKFL</sequence>
<proteinExistence type="predicted"/>
<accession>A0A644ZCM5</accession>
<organism evidence="1">
    <name type="scientific">bioreactor metagenome</name>
    <dbReference type="NCBI Taxonomy" id="1076179"/>
    <lineage>
        <taxon>unclassified sequences</taxon>
        <taxon>metagenomes</taxon>
        <taxon>ecological metagenomes</taxon>
    </lineage>
</organism>
<reference evidence="1" key="1">
    <citation type="submission" date="2019-08" db="EMBL/GenBank/DDBJ databases">
        <authorList>
            <person name="Kucharzyk K."/>
            <person name="Murdoch R.W."/>
            <person name="Higgins S."/>
            <person name="Loffler F."/>
        </authorList>
    </citation>
    <scope>NUCLEOTIDE SEQUENCE</scope>
</reference>
<name>A0A644ZCM5_9ZZZZ</name>
<gene>
    <name evidence="1" type="ORF">SDC9_85066</name>
</gene>
<evidence type="ECO:0000313" key="1">
    <source>
        <dbReference type="EMBL" id="MPM38437.1"/>
    </source>
</evidence>
<dbReference type="AlphaFoldDB" id="A0A644ZCM5"/>
<protein>
    <submittedName>
        <fullName evidence="1">Uncharacterized protein</fullName>
    </submittedName>
</protein>
<dbReference type="EMBL" id="VSSQ01008286">
    <property type="protein sequence ID" value="MPM38437.1"/>
    <property type="molecule type" value="Genomic_DNA"/>
</dbReference>